<sequence>MVALLNLALGLRSLRSSRQASSNHQLPDYHTCNTDHSTSSNSESKWTRIHNPKQQHTMDNQDRDKSNTRPDLSDGVSFPHRVVRHRPLGCDWRYQSLKGQVSRRGSLVRGNFHADIAKQLELITESCRYGYKNSNFWVAGKPAQNSARPRCLRVNFIAGGIASMAHYSTFRPASASRKALSHAETFGGDPIAPSASWVASVTMHGILSIHTETVMRFVRSNRWLRRPVSQHDRRPPQPRAQ</sequence>
<dbReference type="AlphaFoldDB" id="A0A370PY61"/>
<dbReference type="Proteomes" id="UP000254937">
    <property type="component" value="Unassembled WGS sequence"/>
</dbReference>
<feature type="compositionally biased region" description="Polar residues" evidence="1">
    <location>
        <begin position="31"/>
        <end position="44"/>
    </location>
</feature>
<reference evidence="2 3" key="1">
    <citation type="submission" date="2018-07" db="EMBL/GenBank/DDBJ databases">
        <title>Section-level genome sequencing of Aspergillus section Nigri to investigate inter- and intra-species variation.</title>
        <authorList>
            <consortium name="DOE Joint Genome Institute"/>
            <person name="Vesth T.C."/>
            <person name="Nybo J.L."/>
            <person name="Theobald S."/>
            <person name="Frisvad J.C."/>
            <person name="Larsen T.O."/>
            <person name="Nielsen K.F."/>
            <person name="Hoof J.B."/>
            <person name="Brandl J."/>
            <person name="Salamov A."/>
            <person name="Riley R."/>
            <person name="Gladden J.M."/>
            <person name="Phatale P."/>
            <person name="Nielsen M.T."/>
            <person name="Lyhne E.K."/>
            <person name="Kogle M.E."/>
            <person name="Strasser K."/>
            <person name="McDonnell E."/>
            <person name="Barry K."/>
            <person name="Clum A."/>
            <person name="Chen C."/>
            <person name="Nolan M."/>
            <person name="Sandor L."/>
            <person name="Kuo A."/>
            <person name="Lipzen A."/>
            <person name="Hainaut M."/>
            <person name="Drula E."/>
            <person name="Tsang A."/>
            <person name="Magnuson J.K."/>
            <person name="Henrissat B."/>
            <person name="Wiebenga A."/>
            <person name="Simmons B.A."/>
            <person name="Makela M.R."/>
            <person name="De vries R.P."/>
            <person name="Grigoriev I.V."/>
            <person name="Mortensen U.H."/>
            <person name="Baker S.E."/>
            <person name="Andersen M.R."/>
        </authorList>
    </citation>
    <scope>NUCLEOTIDE SEQUENCE [LARGE SCALE GENOMIC DNA]</scope>
    <source>
        <strain evidence="2 3">ATCC 13157</strain>
    </source>
</reference>
<evidence type="ECO:0000313" key="2">
    <source>
        <dbReference type="EMBL" id="RDK47127.1"/>
    </source>
</evidence>
<evidence type="ECO:0000256" key="1">
    <source>
        <dbReference type="SAM" id="MobiDB-lite"/>
    </source>
</evidence>
<name>A0A370PY61_ASPPH</name>
<dbReference type="EMBL" id="KZ851845">
    <property type="protein sequence ID" value="RDK47127.1"/>
    <property type="molecule type" value="Genomic_DNA"/>
</dbReference>
<protein>
    <submittedName>
        <fullName evidence="2">Uncharacterized protein</fullName>
    </submittedName>
</protein>
<organism evidence="2 3">
    <name type="scientific">Aspergillus phoenicis ATCC 13157</name>
    <dbReference type="NCBI Taxonomy" id="1353007"/>
    <lineage>
        <taxon>Eukaryota</taxon>
        <taxon>Fungi</taxon>
        <taxon>Dikarya</taxon>
        <taxon>Ascomycota</taxon>
        <taxon>Pezizomycotina</taxon>
        <taxon>Eurotiomycetes</taxon>
        <taxon>Eurotiomycetidae</taxon>
        <taxon>Eurotiales</taxon>
        <taxon>Aspergillaceae</taxon>
        <taxon>Aspergillus</taxon>
    </lineage>
</organism>
<feature type="region of interest" description="Disordered" evidence="1">
    <location>
        <begin position="17"/>
        <end position="77"/>
    </location>
</feature>
<evidence type="ECO:0000313" key="3">
    <source>
        <dbReference type="Proteomes" id="UP000254937"/>
    </source>
</evidence>
<proteinExistence type="predicted"/>
<keyword evidence="3" id="KW-1185">Reference proteome</keyword>
<gene>
    <name evidence="2" type="ORF">M752DRAFT_70200</name>
</gene>
<accession>A0A370PY61</accession>
<feature type="compositionally biased region" description="Basic and acidic residues" evidence="1">
    <location>
        <begin position="59"/>
        <end position="72"/>
    </location>
</feature>